<protein>
    <recommendedName>
        <fullName evidence="3">YheC/YheD family protein</fullName>
    </recommendedName>
</protein>
<dbReference type="AlphaFoldDB" id="A0A559K323"/>
<dbReference type="Proteomes" id="UP000317036">
    <property type="component" value="Unassembled WGS sequence"/>
</dbReference>
<dbReference type="Pfam" id="PF14398">
    <property type="entry name" value="ATPgrasp_YheCD"/>
    <property type="match status" value="1"/>
</dbReference>
<gene>
    <name evidence="1" type="ORF">FPZ49_28540</name>
</gene>
<comment type="caution">
    <text evidence="1">The sequence shown here is derived from an EMBL/GenBank/DDBJ whole genome shotgun (WGS) entry which is preliminary data.</text>
</comment>
<keyword evidence="2" id="KW-1185">Reference proteome</keyword>
<name>A0A559K323_9BACL</name>
<organism evidence="1 2">
    <name type="scientific">Paenibacillus cremeus</name>
    <dbReference type="NCBI Taxonomy" id="2163881"/>
    <lineage>
        <taxon>Bacteria</taxon>
        <taxon>Bacillati</taxon>
        <taxon>Bacillota</taxon>
        <taxon>Bacilli</taxon>
        <taxon>Bacillales</taxon>
        <taxon>Paenibacillaceae</taxon>
        <taxon>Paenibacillus</taxon>
    </lineage>
</organism>
<evidence type="ECO:0000313" key="1">
    <source>
        <dbReference type="EMBL" id="TVY06548.1"/>
    </source>
</evidence>
<evidence type="ECO:0008006" key="3">
    <source>
        <dbReference type="Google" id="ProtNLM"/>
    </source>
</evidence>
<evidence type="ECO:0000313" key="2">
    <source>
        <dbReference type="Proteomes" id="UP000317036"/>
    </source>
</evidence>
<dbReference type="OrthoDB" id="7869153at2"/>
<sequence>MLVKAERIALIAAKRLGERFPKLMQVGFDIGIDRNRRIWIIEGNYWPDLLPFRLLKDSSMYRRILWYRKHKSSEPVCLGFAAFAYISERSTEDCIDRA</sequence>
<accession>A0A559K323</accession>
<dbReference type="InterPro" id="IPR026838">
    <property type="entry name" value="YheC/D"/>
</dbReference>
<reference evidence="1 2" key="1">
    <citation type="submission" date="2019-07" db="EMBL/GenBank/DDBJ databases">
        <authorList>
            <person name="Kim J."/>
        </authorList>
    </citation>
    <scope>NUCLEOTIDE SEQUENCE [LARGE SCALE GENOMIC DNA]</scope>
    <source>
        <strain evidence="1 2">JC52</strain>
    </source>
</reference>
<dbReference type="EMBL" id="VNJI01000052">
    <property type="protein sequence ID" value="TVY06548.1"/>
    <property type="molecule type" value="Genomic_DNA"/>
</dbReference>
<proteinExistence type="predicted"/>